<reference evidence="8 9" key="1">
    <citation type="submission" date="2024-08" db="EMBL/GenBank/DDBJ databases">
        <title>The draft genome of Apodemus speciosus.</title>
        <authorList>
            <person name="Nabeshima K."/>
            <person name="Suzuki S."/>
            <person name="Onuma M."/>
        </authorList>
    </citation>
    <scope>NUCLEOTIDE SEQUENCE [LARGE SCALE GENOMIC DNA]</scope>
    <source>
        <strain evidence="8">IB14-021</strain>
    </source>
</reference>
<proteinExistence type="inferred from homology"/>
<dbReference type="Gene3D" id="1.50.10.10">
    <property type="match status" value="1"/>
</dbReference>
<dbReference type="EMBL" id="BAAFST010000001">
    <property type="protein sequence ID" value="GAB1285840.1"/>
    <property type="molecule type" value="Genomic_DNA"/>
</dbReference>
<dbReference type="InterPro" id="IPR044674">
    <property type="entry name" value="EDEM1/2/3"/>
</dbReference>
<dbReference type="InterPro" id="IPR012341">
    <property type="entry name" value="6hp_glycosidase-like_sf"/>
</dbReference>
<evidence type="ECO:0000313" key="8">
    <source>
        <dbReference type="EMBL" id="GAB1285840.1"/>
    </source>
</evidence>
<keyword evidence="4" id="KW-0325">Glycoprotein</keyword>
<protein>
    <recommendedName>
        <fullName evidence="6">alpha-1,2-Mannosidase</fullName>
        <ecNumber evidence="6">3.2.1.-</ecNumber>
    </recommendedName>
</protein>
<keyword evidence="3" id="KW-0256">Endoplasmic reticulum</keyword>
<dbReference type="InterPro" id="IPR001382">
    <property type="entry name" value="Glyco_hydro_47"/>
</dbReference>
<evidence type="ECO:0000256" key="3">
    <source>
        <dbReference type="ARBA" id="ARBA00022824"/>
    </source>
</evidence>
<name>A0ABQ0EG44_APOSI</name>
<accession>A0ABQ0EG44</accession>
<dbReference type="PANTHER" id="PTHR45679">
    <property type="entry name" value="ER DEGRADATION-ENHANCING ALPHA-MANNOSIDASE-LIKE PROTEIN 2"/>
    <property type="match status" value="1"/>
</dbReference>
<comment type="caution">
    <text evidence="8">The sequence shown here is derived from an EMBL/GenBank/DDBJ whole genome shotgun (WGS) entry which is preliminary data.</text>
</comment>
<sequence>MPFRLLIPLGLVCVLLPLHHGAPGPDGTAPDPAHYRERVKAMFYHAYDSYLENAFPYDELRPLTCDGHDTWGSFSLTLIDALDTLLILGNTSEFQRVVEVLQDNVDFDIDVNASVFETNIRDALLRAEHSAVFTLSALTSYDSGLCMENKWNATILTTFREAPFCSTNLVVGGLLSAHLLSKKAGVEVEAGWPCSGPLLRMAEEAARKLLPGTPTGMPYGTVNLLHGVNPGETPVTCTAGIGTFIVEFATLSSLTGDPVFEDVARVALMRLWESRSDIGLVGNHIDVLTGKWVAQDAGIGAGVDSYFEYLVKGAILLQDKKLMAMFLEYNKAIRNYTHFDDWYLWVQMYKGTVSMPVFQSLEAYWPGLQSLIGDIDNAMRTFLNYYTVWKQFGGLPEFYNIPQGYTVEKREGYPLRPELIESAMYLYRATGDPTLLELGRDAVESIEKISKVECGFATIKDLRDHKLDNRMESFFLAETVKYLYLLFHPNNFIHNNGSTFDSVMTPHGECILGAGGYIFNTEAHPIDPAALHCCRRLKEEQWEVEDLIKEFYSLRQSRPRAQRKTVRSGP</sequence>
<comment type="subcellular location">
    <subcellularLocation>
        <location evidence="1">Endoplasmic reticulum</location>
    </subcellularLocation>
</comment>
<keyword evidence="7" id="KW-0732">Signal</keyword>
<keyword evidence="9" id="KW-1185">Reference proteome</keyword>
<evidence type="ECO:0000313" key="9">
    <source>
        <dbReference type="Proteomes" id="UP001623349"/>
    </source>
</evidence>
<dbReference type="Proteomes" id="UP001623349">
    <property type="component" value="Unassembled WGS sequence"/>
</dbReference>
<evidence type="ECO:0000256" key="6">
    <source>
        <dbReference type="RuleBase" id="RU361193"/>
    </source>
</evidence>
<dbReference type="InterPro" id="IPR036026">
    <property type="entry name" value="Seven-hairpin_glycosidases"/>
</dbReference>
<organism evidence="8 9">
    <name type="scientific">Apodemus speciosus</name>
    <name type="common">Large Japanese field mouse</name>
    <dbReference type="NCBI Taxonomy" id="105296"/>
    <lineage>
        <taxon>Eukaryota</taxon>
        <taxon>Metazoa</taxon>
        <taxon>Chordata</taxon>
        <taxon>Craniata</taxon>
        <taxon>Vertebrata</taxon>
        <taxon>Euteleostomi</taxon>
        <taxon>Mammalia</taxon>
        <taxon>Eutheria</taxon>
        <taxon>Euarchontoglires</taxon>
        <taxon>Glires</taxon>
        <taxon>Rodentia</taxon>
        <taxon>Myomorpha</taxon>
        <taxon>Muroidea</taxon>
        <taxon>Muridae</taxon>
        <taxon>Murinae</taxon>
        <taxon>Apodemus</taxon>
    </lineage>
</organism>
<keyword evidence="6" id="KW-0326">Glycosidase</keyword>
<dbReference type="PRINTS" id="PR00747">
    <property type="entry name" value="GLYHDRLASE47"/>
</dbReference>
<keyword evidence="5" id="KW-0834">Unfolded protein response</keyword>
<dbReference type="PANTHER" id="PTHR45679:SF6">
    <property type="entry name" value="ER DEGRADATION-ENHANCING ALPHA-MANNOSIDASE-LIKE PROTEIN 2"/>
    <property type="match status" value="1"/>
</dbReference>
<comment type="similarity">
    <text evidence="2 6">Belongs to the glycosyl hydrolase 47 family.</text>
</comment>
<evidence type="ECO:0000256" key="4">
    <source>
        <dbReference type="ARBA" id="ARBA00023180"/>
    </source>
</evidence>
<evidence type="ECO:0000256" key="1">
    <source>
        <dbReference type="ARBA" id="ARBA00004240"/>
    </source>
</evidence>
<dbReference type="EC" id="3.2.1.-" evidence="6"/>
<evidence type="ECO:0000256" key="7">
    <source>
        <dbReference type="SAM" id="SignalP"/>
    </source>
</evidence>
<gene>
    <name evidence="8" type="ORF">APTSU1_000107000</name>
</gene>
<dbReference type="Pfam" id="PF01532">
    <property type="entry name" value="Glyco_hydro_47"/>
    <property type="match status" value="2"/>
</dbReference>
<feature type="signal peptide" evidence="7">
    <location>
        <begin position="1"/>
        <end position="21"/>
    </location>
</feature>
<dbReference type="SUPFAM" id="SSF48225">
    <property type="entry name" value="Seven-hairpin glycosidases"/>
    <property type="match status" value="2"/>
</dbReference>
<feature type="chain" id="PRO_5047324031" description="alpha-1,2-Mannosidase" evidence="7">
    <location>
        <begin position="22"/>
        <end position="570"/>
    </location>
</feature>
<keyword evidence="6" id="KW-0378">Hydrolase</keyword>
<evidence type="ECO:0000256" key="2">
    <source>
        <dbReference type="ARBA" id="ARBA00007658"/>
    </source>
</evidence>
<evidence type="ECO:0000256" key="5">
    <source>
        <dbReference type="ARBA" id="ARBA00023230"/>
    </source>
</evidence>